<dbReference type="SMART" id="SM00220">
    <property type="entry name" value="S_TKc"/>
    <property type="match status" value="1"/>
</dbReference>
<dbReference type="Proteomes" id="UP000294933">
    <property type="component" value="Unassembled WGS sequence"/>
</dbReference>
<evidence type="ECO:0000259" key="1">
    <source>
        <dbReference type="PROSITE" id="PS50011"/>
    </source>
</evidence>
<sequence length="378" mass="43859">MATVGREHPSASESAQHDLTGEAWSLRKHEIWWRDCENLLERHGYTLRPRYRNGWVPSWFGKPDVKWTRCEDSRSMVHPAVLDATRRDGMDVMVKRISAGSKELAIAQFLTAPERARDPRNHCVPILDHFAHDNDPSVHFIVMPVLRKFNNPPFHTVREALDFIEQTLEGISFIHEHGVAHRDCYYLNIMLDATSMYPDGFHPMYQVAPRGFKGNSTARYIQRSDAPSVKYYFIDFGLSSSFQDDSQTRLVTGRDCQLQEVPELSNEIPYDPFPVDIFLLGHLYNKFLISQYPNLLFLLPLADSMTLENPKSRPSAMEALRQFHGLMSKQPWLSRNWRLRSPGETTKQRYFLNIKYAVRQGFKLLKRIIGEVISSFSR</sequence>
<dbReference type="OrthoDB" id="5987198at2759"/>
<evidence type="ECO:0000313" key="3">
    <source>
        <dbReference type="Proteomes" id="UP000294933"/>
    </source>
</evidence>
<dbReference type="SUPFAM" id="SSF56112">
    <property type="entry name" value="Protein kinase-like (PK-like)"/>
    <property type="match status" value="1"/>
</dbReference>
<dbReference type="EMBL" id="ML170226">
    <property type="protein sequence ID" value="TDL17188.1"/>
    <property type="molecule type" value="Genomic_DNA"/>
</dbReference>
<protein>
    <recommendedName>
        <fullName evidence="1">Protein kinase domain-containing protein</fullName>
    </recommendedName>
</protein>
<organism evidence="2 3">
    <name type="scientific">Rickenella mellea</name>
    <dbReference type="NCBI Taxonomy" id="50990"/>
    <lineage>
        <taxon>Eukaryota</taxon>
        <taxon>Fungi</taxon>
        <taxon>Dikarya</taxon>
        <taxon>Basidiomycota</taxon>
        <taxon>Agaricomycotina</taxon>
        <taxon>Agaricomycetes</taxon>
        <taxon>Hymenochaetales</taxon>
        <taxon>Rickenellaceae</taxon>
        <taxon>Rickenella</taxon>
    </lineage>
</organism>
<gene>
    <name evidence="2" type="ORF">BD410DRAFT_843815</name>
</gene>
<dbReference type="STRING" id="50990.A0A4Y7PPZ1"/>
<dbReference type="VEuPathDB" id="FungiDB:BD410DRAFT_843815"/>
<dbReference type="AlphaFoldDB" id="A0A4Y7PPZ1"/>
<feature type="domain" description="Protein kinase" evidence="1">
    <location>
        <begin position="1"/>
        <end position="378"/>
    </location>
</feature>
<dbReference type="Gene3D" id="1.10.510.10">
    <property type="entry name" value="Transferase(Phosphotransferase) domain 1"/>
    <property type="match status" value="1"/>
</dbReference>
<dbReference type="GO" id="GO:0004672">
    <property type="term" value="F:protein kinase activity"/>
    <property type="evidence" value="ECO:0007669"/>
    <property type="project" value="InterPro"/>
</dbReference>
<dbReference type="PROSITE" id="PS50011">
    <property type="entry name" value="PROTEIN_KINASE_DOM"/>
    <property type="match status" value="1"/>
</dbReference>
<evidence type="ECO:0000313" key="2">
    <source>
        <dbReference type="EMBL" id="TDL17188.1"/>
    </source>
</evidence>
<reference evidence="2 3" key="1">
    <citation type="submission" date="2018-06" db="EMBL/GenBank/DDBJ databases">
        <title>A transcriptomic atlas of mushroom development highlights an independent origin of complex multicellularity.</title>
        <authorList>
            <consortium name="DOE Joint Genome Institute"/>
            <person name="Krizsan K."/>
            <person name="Almasi E."/>
            <person name="Merenyi Z."/>
            <person name="Sahu N."/>
            <person name="Viragh M."/>
            <person name="Koszo T."/>
            <person name="Mondo S."/>
            <person name="Kiss B."/>
            <person name="Balint B."/>
            <person name="Kues U."/>
            <person name="Barry K."/>
            <person name="Hegedus J.C."/>
            <person name="Henrissat B."/>
            <person name="Johnson J."/>
            <person name="Lipzen A."/>
            <person name="Ohm R."/>
            <person name="Nagy I."/>
            <person name="Pangilinan J."/>
            <person name="Yan J."/>
            <person name="Xiong Y."/>
            <person name="Grigoriev I.V."/>
            <person name="Hibbett D.S."/>
            <person name="Nagy L.G."/>
        </authorList>
    </citation>
    <scope>NUCLEOTIDE SEQUENCE [LARGE SCALE GENOMIC DNA]</scope>
    <source>
        <strain evidence="2 3">SZMC22713</strain>
    </source>
</reference>
<name>A0A4Y7PPZ1_9AGAM</name>
<dbReference type="InterPro" id="IPR011009">
    <property type="entry name" value="Kinase-like_dom_sf"/>
</dbReference>
<keyword evidence="3" id="KW-1185">Reference proteome</keyword>
<proteinExistence type="predicted"/>
<dbReference type="GO" id="GO:0005524">
    <property type="term" value="F:ATP binding"/>
    <property type="evidence" value="ECO:0007669"/>
    <property type="project" value="InterPro"/>
</dbReference>
<accession>A0A4Y7PPZ1</accession>
<dbReference type="InterPro" id="IPR000719">
    <property type="entry name" value="Prot_kinase_dom"/>
</dbReference>